<dbReference type="Gene3D" id="2.60.40.790">
    <property type="match status" value="1"/>
</dbReference>
<reference evidence="4" key="1">
    <citation type="journal article" date="2012" name="Proc. Natl. Acad. Sci. U.S.A.">
        <title>Antigenic diversity is generated by distinct evolutionary mechanisms in African trypanosome species.</title>
        <authorList>
            <person name="Jackson A.P."/>
            <person name="Berry A."/>
            <person name="Aslett M."/>
            <person name="Allison H.C."/>
            <person name="Burton P."/>
            <person name="Vavrova-Anderson J."/>
            <person name="Brown R."/>
            <person name="Browne H."/>
            <person name="Corton N."/>
            <person name="Hauser H."/>
            <person name="Gamble J."/>
            <person name="Gilderthorp R."/>
            <person name="Marcello L."/>
            <person name="McQuillan J."/>
            <person name="Otto T.D."/>
            <person name="Quail M.A."/>
            <person name="Sanders M.J."/>
            <person name="van Tonder A."/>
            <person name="Ginger M.L."/>
            <person name="Field M.C."/>
            <person name="Barry J.D."/>
            <person name="Hertz-Fowler C."/>
            <person name="Berriman M."/>
        </authorList>
    </citation>
    <scope>NUCLEOTIDE SEQUENCE</scope>
    <source>
        <strain evidence="4">IL3000</strain>
    </source>
</reference>
<organism evidence="4">
    <name type="scientific">Trypanosoma congolense (strain IL3000)</name>
    <dbReference type="NCBI Taxonomy" id="1068625"/>
    <lineage>
        <taxon>Eukaryota</taxon>
        <taxon>Discoba</taxon>
        <taxon>Euglenozoa</taxon>
        <taxon>Kinetoplastea</taxon>
        <taxon>Metakinetoplastina</taxon>
        <taxon>Trypanosomatida</taxon>
        <taxon>Trypanosomatidae</taxon>
        <taxon>Trypanosoma</taxon>
        <taxon>Nannomonas</taxon>
    </lineage>
</organism>
<comment type="subcellular location">
    <subcellularLocation>
        <location evidence="1">Cytoplasm</location>
    </subcellularLocation>
</comment>
<evidence type="ECO:0000313" key="4">
    <source>
        <dbReference type="EMBL" id="CCC90942.1"/>
    </source>
</evidence>
<dbReference type="Pfam" id="PF04969">
    <property type="entry name" value="CS"/>
    <property type="match status" value="1"/>
</dbReference>
<feature type="domain" description="CS" evidence="3">
    <location>
        <begin position="13"/>
        <end position="104"/>
    </location>
</feature>
<dbReference type="PROSITE" id="PS51203">
    <property type="entry name" value="CS"/>
    <property type="match status" value="1"/>
</dbReference>
<accession>G0UNI2</accession>
<dbReference type="VEuPathDB" id="TriTrypDB:TcIL3000_6_1770"/>
<evidence type="ECO:0000256" key="1">
    <source>
        <dbReference type="ARBA" id="ARBA00004496"/>
    </source>
</evidence>
<dbReference type="AlphaFoldDB" id="G0UNI2"/>
<evidence type="ECO:0000259" key="3">
    <source>
        <dbReference type="PROSITE" id="PS51203"/>
    </source>
</evidence>
<proteinExistence type="predicted"/>
<gene>
    <name evidence="4" type="ORF">TCIL3000_6_1770</name>
</gene>
<dbReference type="PANTHER" id="PTHR12356:SF14">
    <property type="entry name" value="MOVEMENT PROTEIN, PUTATIVE-RELATED"/>
    <property type="match status" value="1"/>
</dbReference>
<dbReference type="GO" id="GO:0051082">
    <property type="term" value="F:unfolded protein binding"/>
    <property type="evidence" value="ECO:0007669"/>
    <property type="project" value="TreeGrafter"/>
</dbReference>
<dbReference type="FunFam" id="2.60.40.790:FF:000001">
    <property type="entry name" value="Nuclear migration protein nudC"/>
    <property type="match status" value="1"/>
</dbReference>
<dbReference type="EMBL" id="HE575319">
    <property type="protein sequence ID" value="CCC90942.1"/>
    <property type="molecule type" value="Genomic_DNA"/>
</dbReference>
<dbReference type="PANTHER" id="PTHR12356">
    <property type="entry name" value="NUCLEAR MOVEMENT PROTEIN NUDC"/>
    <property type="match status" value="1"/>
</dbReference>
<evidence type="ECO:0000256" key="2">
    <source>
        <dbReference type="ARBA" id="ARBA00022490"/>
    </source>
</evidence>
<dbReference type="InterPro" id="IPR037898">
    <property type="entry name" value="NudC_fam"/>
</dbReference>
<dbReference type="GO" id="GO:0005737">
    <property type="term" value="C:cytoplasm"/>
    <property type="evidence" value="ECO:0007669"/>
    <property type="project" value="UniProtKB-SubCell"/>
</dbReference>
<dbReference type="GO" id="GO:0006457">
    <property type="term" value="P:protein folding"/>
    <property type="evidence" value="ECO:0007669"/>
    <property type="project" value="TreeGrafter"/>
</dbReference>
<dbReference type="InterPro" id="IPR008978">
    <property type="entry name" value="HSP20-like_chaperone"/>
</dbReference>
<dbReference type="CDD" id="cd06467">
    <property type="entry name" value="p23_NUDC_like"/>
    <property type="match status" value="1"/>
</dbReference>
<dbReference type="SUPFAM" id="SSF49764">
    <property type="entry name" value="HSP20-like chaperones"/>
    <property type="match status" value="1"/>
</dbReference>
<protein>
    <submittedName>
        <fullName evidence="4">Putative nuclear movement protein</fullName>
    </submittedName>
</protein>
<name>G0UNI2_TRYCI</name>
<dbReference type="InterPro" id="IPR007052">
    <property type="entry name" value="CS_dom"/>
</dbReference>
<keyword evidence="2" id="KW-0963">Cytoplasm</keyword>
<sequence length="166" mass="18926">MSDLLPCNDDCGINYEKYSFGQTDSEVVIKVPLPDGTSSRSVCVDIKVSSLVIGLKNETPFLSGELFRPVKVDECTWCIEDKKMLVVTLIKTNMQYEEWWPCVTTNEKQMDMKTFKPPSKHISELDDSTQATIAKMMFDQRQKRLNLPTSDELRFQELAHGGRASH</sequence>